<name>A0A1H9L909_9BURK</name>
<organism evidence="1 2">
    <name type="scientific">Giesbergeria anulus</name>
    <dbReference type="NCBI Taxonomy" id="180197"/>
    <lineage>
        <taxon>Bacteria</taxon>
        <taxon>Pseudomonadati</taxon>
        <taxon>Pseudomonadota</taxon>
        <taxon>Betaproteobacteria</taxon>
        <taxon>Burkholderiales</taxon>
        <taxon>Comamonadaceae</taxon>
        <taxon>Giesbergeria</taxon>
    </lineage>
</organism>
<dbReference type="Pfam" id="PF13527">
    <property type="entry name" value="Acetyltransf_9"/>
    <property type="match status" value="1"/>
</dbReference>
<dbReference type="Proteomes" id="UP000199766">
    <property type="component" value="Unassembled WGS sequence"/>
</dbReference>
<dbReference type="EMBL" id="FOGD01000004">
    <property type="protein sequence ID" value="SER07850.1"/>
    <property type="molecule type" value="Genomic_DNA"/>
</dbReference>
<dbReference type="InterPro" id="IPR016181">
    <property type="entry name" value="Acyl_CoA_acyltransferase"/>
</dbReference>
<evidence type="ECO:0000313" key="2">
    <source>
        <dbReference type="Proteomes" id="UP000199766"/>
    </source>
</evidence>
<keyword evidence="1" id="KW-0808">Transferase</keyword>
<protein>
    <submittedName>
        <fullName evidence="1">Acetyltransferase (GNAT) domain-containing protein</fullName>
    </submittedName>
</protein>
<proteinExistence type="predicted"/>
<keyword evidence="2" id="KW-1185">Reference proteome</keyword>
<gene>
    <name evidence="1" type="ORF">SAMN02982919_01700</name>
</gene>
<dbReference type="STRING" id="180197.SAMN02982919_01700"/>
<evidence type="ECO:0000313" key="1">
    <source>
        <dbReference type="EMBL" id="SER07850.1"/>
    </source>
</evidence>
<dbReference type="AlphaFoldDB" id="A0A1H9L909"/>
<sequence length="333" mass="37390">MNPCSPWQLVQLDAAHSSEIRALFEQVFGHPMSEALWHWKYADHRGLATGTRDRSGRLLAHYGGTARTLWVQGQPVAAVQLGDVMVAPDARGFLSRNGPFAVATQGFLQQHVGPDRPFALGFGFPGTRHVRLGEKLGLYAATNEVQELLWPLPTRPAKLKWHLRWQLARIDWASAHTTQRLDQLWQTMQSQTTHFVIGQRNALWWQHRFANHPESRYCCFWLRQRFSGRIVGALALKPSAEAGQAWELLDWIAPLPQTAAVVQAARTIAAQAGSTLQGWLSSPVADLLRQQPTLDHASTQHACTACVTTRQRAHLPLLTQCPWWLTGGDTDFR</sequence>
<accession>A0A1H9L909</accession>
<dbReference type="GO" id="GO:0016740">
    <property type="term" value="F:transferase activity"/>
    <property type="evidence" value="ECO:0007669"/>
    <property type="project" value="UniProtKB-KW"/>
</dbReference>
<dbReference type="RefSeq" id="WP_177172859.1">
    <property type="nucleotide sequence ID" value="NZ_FOGD01000004.1"/>
</dbReference>
<dbReference type="Gene3D" id="3.40.630.30">
    <property type="match status" value="1"/>
</dbReference>
<reference evidence="1 2" key="1">
    <citation type="submission" date="2016-10" db="EMBL/GenBank/DDBJ databases">
        <authorList>
            <person name="de Groot N.N."/>
        </authorList>
    </citation>
    <scope>NUCLEOTIDE SEQUENCE [LARGE SCALE GENOMIC DNA]</scope>
    <source>
        <strain evidence="1 2">ATCC 35958</strain>
    </source>
</reference>
<dbReference type="SUPFAM" id="SSF55729">
    <property type="entry name" value="Acyl-CoA N-acyltransferases (Nat)"/>
    <property type="match status" value="1"/>
</dbReference>